<feature type="compositionally biased region" description="Basic and acidic residues" evidence="1">
    <location>
        <begin position="399"/>
        <end position="409"/>
    </location>
</feature>
<name>A0A6I9SQL1_ELAGV</name>
<dbReference type="GeneID" id="105061519"/>
<organism evidence="2 3">
    <name type="scientific">Elaeis guineensis var. tenera</name>
    <name type="common">Oil palm</name>
    <dbReference type="NCBI Taxonomy" id="51953"/>
    <lineage>
        <taxon>Eukaryota</taxon>
        <taxon>Viridiplantae</taxon>
        <taxon>Streptophyta</taxon>
        <taxon>Embryophyta</taxon>
        <taxon>Tracheophyta</taxon>
        <taxon>Spermatophyta</taxon>
        <taxon>Magnoliopsida</taxon>
        <taxon>Liliopsida</taxon>
        <taxon>Arecaceae</taxon>
        <taxon>Arecoideae</taxon>
        <taxon>Cocoseae</taxon>
        <taxon>Elaeidinae</taxon>
        <taxon>Elaeis</taxon>
    </lineage>
</organism>
<feature type="compositionally biased region" description="Basic and acidic residues" evidence="1">
    <location>
        <begin position="119"/>
        <end position="134"/>
    </location>
</feature>
<feature type="region of interest" description="Disordered" evidence="1">
    <location>
        <begin position="389"/>
        <end position="426"/>
    </location>
</feature>
<feature type="region of interest" description="Disordered" evidence="1">
    <location>
        <begin position="103"/>
        <end position="134"/>
    </location>
</feature>
<proteinExistence type="predicted"/>
<dbReference type="Pfam" id="PF12014">
    <property type="entry name" value="Cyclin_D1_bind"/>
    <property type="match status" value="1"/>
</dbReference>
<feature type="compositionally biased region" description="Acidic residues" evidence="1">
    <location>
        <begin position="389"/>
        <end position="398"/>
    </location>
</feature>
<feature type="region of interest" description="Disordered" evidence="1">
    <location>
        <begin position="1"/>
        <end position="79"/>
    </location>
</feature>
<dbReference type="InParanoid" id="A0A6I9SQL1"/>
<evidence type="ECO:0000313" key="2">
    <source>
        <dbReference type="Proteomes" id="UP000504607"/>
    </source>
</evidence>
<dbReference type="RefSeq" id="XP_010943895.1">
    <property type="nucleotide sequence ID" value="XM_010945593.3"/>
</dbReference>
<evidence type="ECO:0000256" key="1">
    <source>
        <dbReference type="SAM" id="MobiDB-lite"/>
    </source>
</evidence>
<dbReference type="PANTHER" id="PTHR33917">
    <property type="entry name" value="PROTEIN EXECUTER 1, CHLOROPLASTIC"/>
    <property type="match status" value="1"/>
</dbReference>
<gene>
    <name evidence="3" type="primary">LOC105061519</name>
</gene>
<dbReference type="Proteomes" id="UP000504607">
    <property type="component" value="Unplaced"/>
</dbReference>
<evidence type="ECO:0000313" key="3">
    <source>
        <dbReference type="RefSeq" id="XP_010943895.1"/>
    </source>
</evidence>
<dbReference type="GO" id="GO:0042651">
    <property type="term" value="C:thylakoid membrane"/>
    <property type="evidence" value="ECO:0007669"/>
    <property type="project" value="TreeGrafter"/>
</dbReference>
<dbReference type="KEGG" id="egu:105061519"/>
<dbReference type="PANTHER" id="PTHR33917:SF3">
    <property type="entry name" value="PROTEIN EXECUTER 1, CHLOROPLASTIC"/>
    <property type="match status" value="1"/>
</dbReference>
<dbReference type="FunCoup" id="A0A6I9SQL1">
    <property type="interactions" value="1962"/>
</dbReference>
<dbReference type="GO" id="GO:0010343">
    <property type="term" value="P:singlet oxygen-mediated programmed cell death"/>
    <property type="evidence" value="ECO:0007669"/>
    <property type="project" value="InterPro"/>
</dbReference>
<dbReference type="InterPro" id="IPR044680">
    <property type="entry name" value="EX1/2"/>
</dbReference>
<accession>A0A6I9SQL1</accession>
<keyword evidence="2" id="KW-1185">Reference proteome</keyword>
<protein>
    <submittedName>
        <fullName evidence="3">Protein EXECUTER 1, chloroplastic isoform X1</fullName>
    </submittedName>
</protein>
<dbReference type="AlphaFoldDB" id="A0A6I9SQL1"/>
<dbReference type="OrthoDB" id="722566at2759"/>
<reference evidence="3" key="1">
    <citation type="submission" date="2025-08" db="UniProtKB">
        <authorList>
            <consortium name="RefSeq"/>
        </authorList>
    </citation>
    <scope>IDENTIFICATION</scope>
</reference>
<sequence length="706" mass="79428">MTSIPTPRFPPSSAHATDPNPHKFPSKPSRFLRAPPPVALSSFKKASTSASRAFDSGPCRCLNRQSDSPSPDGDSGRRRWDSLLHDVVRSAVKRWDDYVSSYWNSSPKNDPRTNVPAGKGEEKEAEGKDEGKKWEKEGDWDWERWKRHFAEVEEQHRLVFALKSQLTDAIIREDYKEAMKLKLAIAAATQKDTVGTAISDMNRAIEEERYADAAHIRDHAGAGLLGWWAGFSEDGADPYGRIIRISAEHGRYVARSYSSRQLATARPGFPLFEIFFTVINGEYKQQAVYLKENGDYSGGLHKYEIKNEISSLNPSDTSADGQNGIYNEDIESLEKRDDDSDVTDELSSIQNILRDIIPGVKVRVLKVVAPGRVDRDLIAKVIEEIIEEEDDENDEELDRLEPEDIKSDSDMEETEMNAGDVPNDFSEEKSTMPVKIVIEGLMQNLHADVPPENLVRMPARLEKKNHISFSFVPEHDEREFVNNKKGQASGKNVAPRSSQLSATLVMSDLAKVIFSKEKVTMKVLRDIGELISFAANRAQNHQPLLSPTLFNRIEIPATSDPLTGLYVGAHGMYTSEILYLKRKFGQWQEDAAIQKQGNLEFYEYVEAIKLTGDHSVPAGQVAFRAKIGKRYQLPHKGIIPEEFGVVARYKGQGRLADPGFRNPQWVDGELVILDGKYIRGGPVIGFVYWTSGYNILLFFNRLKLPD</sequence>